<dbReference type="AlphaFoldDB" id="A0A090VE09"/>
<sequence>MLDIFATIKGEDDQADEVVDVINLGVPINSNKDDFSFSMNPNGITGYFASNRVGGRGDDDIYAYHRKPVLHVEGVVSDAINSKPIPNSVIQLINSKGEKVAYMTTDKNGFYQINIDRNQDYKIIASQKKYIDDYRTFTSKHLQTELTSITANLLLNPVPDVIKLAELNTIYFDFNKHNIRPDAALELDKIVDLMLNVYPEMVIRIESHTDSRGLLSYNDKLSIDRANSTYEYLISKGVKPERITEHQGFGERRLTNGCEDGQNCEEKDHQLNRRTQFIVIKME</sequence>
<keyword evidence="6" id="KW-0449">Lipoprotein</keyword>
<protein>
    <submittedName>
        <fullName evidence="6">Outer membrane lipoprotein omp16</fullName>
    </submittedName>
</protein>
<dbReference type="PANTHER" id="PTHR30329">
    <property type="entry name" value="STATOR ELEMENT OF FLAGELLAR MOTOR COMPLEX"/>
    <property type="match status" value="1"/>
</dbReference>
<feature type="domain" description="OmpA-like" evidence="5">
    <location>
        <begin position="158"/>
        <end position="283"/>
    </location>
</feature>
<keyword evidence="2 4" id="KW-0472">Membrane</keyword>
<evidence type="ECO:0000313" key="7">
    <source>
        <dbReference type="Proteomes" id="UP000029644"/>
    </source>
</evidence>
<dbReference type="InterPro" id="IPR050330">
    <property type="entry name" value="Bact_OuterMem_StrucFunc"/>
</dbReference>
<dbReference type="PANTHER" id="PTHR30329:SF21">
    <property type="entry name" value="LIPOPROTEIN YIAD-RELATED"/>
    <property type="match status" value="1"/>
</dbReference>
<evidence type="ECO:0000256" key="2">
    <source>
        <dbReference type="ARBA" id="ARBA00023136"/>
    </source>
</evidence>
<dbReference type="InterPro" id="IPR006664">
    <property type="entry name" value="OMP_bac"/>
</dbReference>
<evidence type="ECO:0000256" key="3">
    <source>
        <dbReference type="ARBA" id="ARBA00023237"/>
    </source>
</evidence>
<dbReference type="PROSITE" id="PS51123">
    <property type="entry name" value="OMPA_2"/>
    <property type="match status" value="1"/>
</dbReference>
<dbReference type="Proteomes" id="UP000029644">
    <property type="component" value="Unassembled WGS sequence"/>
</dbReference>
<comment type="subcellular location">
    <subcellularLocation>
        <location evidence="1">Cell outer membrane</location>
    </subcellularLocation>
</comment>
<dbReference type="CDD" id="cd07185">
    <property type="entry name" value="OmpA_C-like"/>
    <property type="match status" value="1"/>
</dbReference>
<dbReference type="Gene3D" id="2.60.40.1120">
    <property type="entry name" value="Carboxypeptidase-like, regulatory domain"/>
    <property type="match status" value="1"/>
</dbReference>
<dbReference type="InterPro" id="IPR036737">
    <property type="entry name" value="OmpA-like_sf"/>
</dbReference>
<proteinExistence type="predicted"/>
<reference evidence="6 7" key="1">
    <citation type="journal article" date="2014" name="Genome Announc.">
        <title>Draft Genome Sequences of Marine Flavobacterium Algibacter lectus Strains SS8 and NR4.</title>
        <authorList>
            <person name="Takatani N."/>
            <person name="Nakanishi M."/>
            <person name="Meirelles P."/>
            <person name="Mino S."/>
            <person name="Suda W."/>
            <person name="Oshima K."/>
            <person name="Hattori M."/>
            <person name="Ohkuma M."/>
            <person name="Hosokawa M."/>
            <person name="Miyashita K."/>
            <person name="Thompson F.L."/>
            <person name="Niwa A."/>
            <person name="Sawabe T."/>
            <person name="Sawabe T."/>
        </authorList>
    </citation>
    <scope>NUCLEOTIDE SEQUENCE [LARGE SCALE GENOMIC DNA]</scope>
    <source>
        <strain evidence="6 7">JCM 19300</strain>
    </source>
</reference>
<comment type="caution">
    <text evidence="6">The sequence shown here is derived from an EMBL/GenBank/DDBJ whole genome shotgun (WGS) entry which is preliminary data.</text>
</comment>
<dbReference type="SUPFAM" id="SSF49464">
    <property type="entry name" value="Carboxypeptidase regulatory domain-like"/>
    <property type="match status" value="1"/>
</dbReference>
<evidence type="ECO:0000259" key="5">
    <source>
        <dbReference type="PROSITE" id="PS51123"/>
    </source>
</evidence>
<keyword evidence="3" id="KW-0998">Cell outer membrane</keyword>
<dbReference type="EMBL" id="BBNQ01000003">
    <property type="protein sequence ID" value="GAL61614.1"/>
    <property type="molecule type" value="Genomic_DNA"/>
</dbReference>
<dbReference type="InterPro" id="IPR006665">
    <property type="entry name" value="OmpA-like"/>
</dbReference>
<dbReference type="InterPro" id="IPR008969">
    <property type="entry name" value="CarboxyPept-like_regulatory"/>
</dbReference>
<dbReference type="Pfam" id="PF13620">
    <property type="entry name" value="CarboxypepD_reg"/>
    <property type="match status" value="1"/>
</dbReference>
<evidence type="ECO:0000256" key="1">
    <source>
        <dbReference type="ARBA" id="ARBA00004442"/>
    </source>
</evidence>
<dbReference type="SUPFAM" id="SSF103088">
    <property type="entry name" value="OmpA-like"/>
    <property type="match status" value="1"/>
</dbReference>
<dbReference type="PRINTS" id="PR01021">
    <property type="entry name" value="OMPADOMAIN"/>
</dbReference>
<evidence type="ECO:0000313" key="6">
    <source>
        <dbReference type="EMBL" id="GAL61614.1"/>
    </source>
</evidence>
<dbReference type="Gene3D" id="3.30.1330.60">
    <property type="entry name" value="OmpA-like domain"/>
    <property type="match status" value="1"/>
</dbReference>
<dbReference type="Pfam" id="PF00691">
    <property type="entry name" value="OmpA"/>
    <property type="match status" value="1"/>
</dbReference>
<dbReference type="GO" id="GO:0009279">
    <property type="term" value="C:cell outer membrane"/>
    <property type="evidence" value="ECO:0007669"/>
    <property type="project" value="UniProtKB-SubCell"/>
</dbReference>
<evidence type="ECO:0000256" key="4">
    <source>
        <dbReference type="PROSITE-ProRule" id="PRU00473"/>
    </source>
</evidence>
<accession>A0A090VE09</accession>
<name>A0A090VE09_9FLAO</name>
<organism evidence="6 7">
    <name type="scientific">Algibacter lectus</name>
    <dbReference type="NCBI Taxonomy" id="221126"/>
    <lineage>
        <taxon>Bacteria</taxon>
        <taxon>Pseudomonadati</taxon>
        <taxon>Bacteroidota</taxon>
        <taxon>Flavobacteriia</taxon>
        <taxon>Flavobacteriales</taxon>
        <taxon>Flavobacteriaceae</taxon>
        <taxon>Algibacter</taxon>
    </lineage>
</organism>
<gene>
    <name evidence="6" type="ORF">JCM19300_1437</name>
</gene>